<sequence length="85" mass="9099">MLLVNRVNIESGITTVYNPGGDELGKFTLTHAFDAALVDDARVLHGVTPVAPMDTAKPGHRDVLVVTFKHRQVAAADADISFSRA</sequence>
<dbReference type="GO" id="GO:0051213">
    <property type="term" value="F:dioxygenase activity"/>
    <property type="evidence" value="ECO:0007669"/>
    <property type="project" value="InterPro"/>
</dbReference>
<dbReference type="Pfam" id="PF10014">
    <property type="entry name" value="2OG-Fe_Oxy_2"/>
    <property type="match status" value="1"/>
</dbReference>
<gene>
    <name evidence="1" type="ORF">GALL_513430</name>
</gene>
<evidence type="ECO:0008006" key="2">
    <source>
        <dbReference type="Google" id="ProtNLM"/>
    </source>
</evidence>
<protein>
    <recommendedName>
        <fullName evidence="2">2OG-Fe dioxygenase family protein</fullName>
    </recommendedName>
</protein>
<dbReference type="AlphaFoldDB" id="A0A1J5P6A4"/>
<organism evidence="1">
    <name type="scientific">mine drainage metagenome</name>
    <dbReference type="NCBI Taxonomy" id="410659"/>
    <lineage>
        <taxon>unclassified sequences</taxon>
        <taxon>metagenomes</taxon>
        <taxon>ecological metagenomes</taxon>
    </lineage>
</organism>
<name>A0A1J5P6A4_9ZZZZ</name>
<dbReference type="InterPro" id="IPR018724">
    <property type="entry name" value="2OG-Fe_dioxygenase"/>
</dbReference>
<evidence type="ECO:0000313" key="1">
    <source>
        <dbReference type="EMBL" id="OIQ67081.1"/>
    </source>
</evidence>
<dbReference type="Gene3D" id="2.60.120.620">
    <property type="entry name" value="q2cbj1_9rhob like domain"/>
    <property type="match status" value="1"/>
</dbReference>
<proteinExistence type="predicted"/>
<dbReference type="EMBL" id="MLJW01006164">
    <property type="protein sequence ID" value="OIQ67081.1"/>
    <property type="molecule type" value="Genomic_DNA"/>
</dbReference>
<comment type="caution">
    <text evidence="1">The sequence shown here is derived from an EMBL/GenBank/DDBJ whole genome shotgun (WGS) entry which is preliminary data.</text>
</comment>
<accession>A0A1J5P6A4</accession>
<reference evidence="1" key="1">
    <citation type="submission" date="2016-10" db="EMBL/GenBank/DDBJ databases">
        <title>Sequence of Gallionella enrichment culture.</title>
        <authorList>
            <person name="Poehlein A."/>
            <person name="Muehling M."/>
            <person name="Daniel R."/>
        </authorList>
    </citation>
    <scope>NUCLEOTIDE SEQUENCE</scope>
</reference>